<keyword evidence="3" id="KW-1185">Reference proteome</keyword>
<dbReference type="InterPro" id="IPR018391">
    <property type="entry name" value="PQQ_b-propeller_rpt"/>
</dbReference>
<feature type="chain" id="PRO_5032395018" evidence="1">
    <location>
        <begin position="18"/>
        <end position="960"/>
    </location>
</feature>
<name>A0A839EXV0_9GAMM</name>
<evidence type="ECO:0000313" key="3">
    <source>
        <dbReference type="Proteomes" id="UP000550401"/>
    </source>
</evidence>
<dbReference type="SMART" id="SM00564">
    <property type="entry name" value="PQQ"/>
    <property type="match status" value="3"/>
</dbReference>
<comment type="caution">
    <text evidence="2">The sequence shown here is derived from an EMBL/GenBank/DDBJ whole genome shotgun (WGS) entry which is preliminary data.</text>
</comment>
<keyword evidence="1" id="KW-0732">Signal</keyword>
<dbReference type="EMBL" id="JACGXL010000002">
    <property type="protein sequence ID" value="MBA8887216.1"/>
    <property type="molecule type" value="Genomic_DNA"/>
</dbReference>
<dbReference type="RefSeq" id="WP_182530303.1">
    <property type="nucleotide sequence ID" value="NZ_JACGXL010000002.1"/>
</dbReference>
<organism evidence="2 3">
    <name type="scientific">Dokdonella fugitiva</name>
    <dbReference type="NCBI Taxonomy" id="328517"/>
    <lineage>
        <taxon>Bacteria</taxon>
        <taxon>Pseudomonadati</taxon>
        <taxon>Pseudomonadota</taxon>
        <taxon>Gammaproteobacteria</taxon>
        <taxon>Lysobacterales</taxon>
        <taxon>Rhodanobacteraceae</taxon>
        <taxon>Dokdonella</taxon>
    </lineage>
</organism>
<dbReference type="InterPro" id="IPR011047">
    <property type="entry name" value="Quinoprotein_ADH-like_sf"/>
</dbReference>
<sequence>MRCTAAAGVVIAGFALAAPLAAGELWRSDAVVSAPPTLDAFVPAPASGKPAAAVAFADDGEVVYGALAASTLDVEVVRVRADGSVRWHYALGASAAPQTIAALLADADGGATFALADPLEDDRFNRVVHVDADGQTGWSRALPAGWLARLPSGRIASAGYTHLDVLDAASGDVVWQRSLSRVGNGAVGGLAVDAKDLYVSSTLGDGTVRTRKYGDDGDLQWEAATPGDSGGVVAAGAGKVYVRAGSQLHALDAADGHAAWSDFAGSSIVRLGGAAAEPIVATAYTVSRLAAGDGSTRWSTPLADIRSVDVIDDALLVATSSVRARLDMDSGAIVWSVAYADGPRLPFGFGPGGGAQARVLSRPIATAPGIARAIDERIDLASGAVAASVQVAAIEHGIDTASVLDDDGHVLEAGASQQVDGPRLQLRAIDGASGAALWQIDDAIASPGGDFAASVLRARPAIASAPGVLAVAQVIGDTGRCSSNAGWVRVAAYASANGERRWASWLRDADASYCPYVSEPVVDDAGNAFVSVVTLVACQTPSLGCQRRTLYKLGASDGAVLWRHDEGLDAGMEGLVLSPHVLASSGGGDVVVPGGFLDNQASALRVSGADGSVVWSSHVFDGLALGDALDRLGDGSFIAYAGADSSYSWARLDAATGAAAWTSTAPWVPCYGAGCSGYGTALFLPGDDKLVPFQRDYAPWLKRQHDDGSGLVDEWMLGDASPILSSWVRQVLRDPSGQLHVYLRRGHRFTGSVSFLAALDAQGNLLGQQAFYPYDADPLDAWSYPEPLAMPAPDRVLARTLAARPPLPTTSGVALFDTSVTARGNLAVALDTDRMRVGADMPLTFHLRVTYTGDAPVAGARLVANLPWASGITGATCAVQSGGDCTLDTRTGNVRATFDLAPGGTVDVSGSVRVLDADRETPAITATTYGPTGLAEADTIDNFARIDVIQSLFVDGFDGD</sequence>
<dbReference type="PANTHER" id="PTHR34512:SF30">
    <property type="entry name" value="OUTER MEMBRANE PROTEIN ASSEMBLY FACTOR BAMB"/>
    <property type="match status" value="1"/>
</dbReference>
<dbReference type="InterPro" id="IPR015943">
    <property type="entry name" value="WD40/YVTN_repeat-like_dom_sf"/>
</dbReference>
<dbReference type="Proteomes" id="UP000550401">
    <property type="component" value="Unassembled WGS sequence"/>
</dbReference>
<proteinExistence type="predicted"/>
<dbReference type="SUPFAM" id="SSF50998">
    <property type="entry name" value="Quinoprotein alcohol dehydrogenase-like"/>
    <property type="match status" value="2"/>
</dbReference>
<reference evidence="2 3" key="1">
    <citation type="submission" date="2020-07" db="EMBL/GenBank/DDBJ databases">
        <title>Genomic Encyclopedia of Type Strains, Phase IV (KMG-V): Genome sequencing to study the core and pangenomes of soil and plant-associated prokaryotes.</title>
        <authorList>
            <person name="Whitman W."/>
        </authorList>
    </citation>
    <scope>NUCLEOTIDE SEQUENCE [LARGE SCALE GENOMIC DNA]</scope>
    <source>
        <strain evidence="2 3">RH2WT43</strain>
    </source>
</reference>
<dbReference type="Gene3D" id="2.130.10.10">
    <property type="entry name" value="YVTN repeat-like/Quinoprotein amine dehydrogenase"/>
    <property type="match status" value="3"/>
</dbReference>
<protein>
    <submittedName>
        <fullName evidence="2">Outer membrane protein assembly factor BamB</fullName>
    </submittedName>
</protein>
<feature type="signal peptide" evidence="1">
    <location>
        <begin position="1"/>
        <end position="17"/>
    </location>
</feature>
<evidence type="ECO:0000313" key="2">
    <source>
        <dbReference type="EMBL" id="MBA8887216.1"/>
    </source>
</evidence>
<dbReference type="PANTHER" id="PTHR34512">
    <property type="entry name" value="CELL SURFACE PROTEIN"/>
    <property type="match status" value="1"/>
</dbReference>
<evidence type="ECO:0000256" key="1">
    <source>
        <dbReference type="SAM" id="SignalP"/>
    </source>
</evidence>
<gene>
    <name evidence="2" type="ORF">FHW12_001430</name>
</gene>
<accession>A0A839EXV0</accession>
<dbReference type="AlphaFoldDB" id="A0A839EXV0"/>